<evidence type="ECO:0000313" key="1">
    <source>
        <dbReference type="EMBL" id="MFD1164325.1"/>
    </source>
</evidence>
<reference evidence="2" key="1">
    <citation type="journal article" date="2019" name="Int. J. Syst. Evol. Microbiol.">
        <title>The Global Catalogue of Microorganisms (GCM) 10K type strain sequencing project: providing services to taxonomists for standard genome sequencing and annotation.</title>
        <authorList>
            <consortium name="The Broad Institute Genomics Platform"/>
            <consortium name="The Broad Institute Genome Sequencing Center for Infectious Disease"/>
            <person name="Wu L."/>
            <person name="Ma J."/>
        </authorList>
    </citation>
    <scope>NUCLEOTIDE SEQUENCE [LARGE SCALE GENOMIC DNA]</scope>
    <source>
        <strain evidence="2">CCUG 52468</strain>
    </source>
</reference>
<dbReference type="EMBL" id="JBHTKY010000001">
    <property type="protein sequence ID" value="MFD1164325.1"/>
    <property type="molecule type" value="Genomic_DNA"/>
</dbReference>
<accession>A0ABW3RGS7</accession>
<organism evidence="1 2">
    <name type="scientific">Sphingobacterium daejeonense</name>
    <dbReference type="NCBI Taxonomy" id="371142"/>
    <lineage>
        <taxon>Bacteria</taxon>
        <taxon>Pseudomonadati</taxon>
        <taxon>Bacteroidota</taxon>
        <taxon>Sphingobacteriia</taxon>
        <taxon>Sphingobacteriales</taxon>
        <taxon>Sphingobacteriaceae</taxon>
        <taxon>Sphingobacterium</taxon>
    </lineage>
</organism>
<dbReference type="Proteomes" id="UP001597205">
    <property type="component" value="Unassembled WGS sequence"/>
</dbReference>
<gene>
    <name evidence="1" type="ORF">ACFQ2C_01760</name>
</gene>
<evidence type="ECO:0000313" key="2">
    <source>
        <dbReference type="Proteomes" id="UP001597205"/>
    </source>
</evidence>
<proteinExistence type="predicted"/>
<comment type="caution">
    <text evidence="1">The sequence shown here is derived from an EMBL/GenBank/DDBJ whole genome shotgun (WGS) entry which is preliminary data.</text>
</comment>
<sequence length="218" mass="24452">MITSKSGDYPWMLVDLPSLAPTRTIGKTNAGLNGKDLQPTFFKNFWNDRNGSGYMVEQGKVRYINSGALNGNAYAGTEDFNFGKGNIAFTNFNDNKGLGVVGFEENSKRILVLPFNGSTRYVFPNAPANLATDPIPDAQFWGAGSDYDWGTSYAILLKKGNRIYNYQTSNEFNWSTYRYEWTKINLTSEGDIPNADKAVGIKLNRWDGYFYYAIGRTI</sequence>
<dbReference type="RefSeq" id="WP_380894525.1">
    <property type="nucleotide sequence ID" value="NZ_JBHTKY010000001.1"/>
</dbReference>
<protein>
    <submittedName>
        <fullName evidence="1">Uncharacterized protein</fullName>
    </submittedName>
</protein>
<keyword evidence="2" id="KW-1185">Reference proteome</keyword>
<name>A0ABW3RGS7_9SPHI</name>